<name>D9QS88_ACEAZ</name>
<organism evidence="2 3">
    <name type="scientific">Acetohalobium arabaticum (strain ATCC 49924 / DSM 5501 / Z-7288)</name>
    <dbReference type="NCBI Taxonomy" id="574087"/>
    <lineage>
        <taxon>Bacteria</taxon>
        <taxon>Bacillati</taxon>
        <taxon>Bacillota</taxon>
        <taxon>Clostridia</taxon>
        <taxon>Halanaerobiales</taxon>
        <taxon>Halobacteroidaceae</taxon>
        <taxon>Acetohalobium</taxon>
    </lineage>
</organism>
<gene>
    <name evidence="2" type="ordered locus">Acear_1876</name>
</gene>
<keyword evidence="1" id="KW-0472">Membrane</keyword>
<dbReference type="OrthoDB" id="2381692at2"/>
<protein>
    <recommendedName>
        <fullName evidence="4">Sporulation protein YtrH</fullName>
    </recommendedName>
</protein>
<dbReference type="EMBL" id="CP002105">
    <property type="protein sequence ID" value="ADL13379.1"/>
    <property type="molecule type" value="Genomic_DNA"/>
</dbReference>
<evidence type="ECO:0000313" key="3">
    <source>
        <dbReference type="Proteomes" id="UP000001661"/>
    </source>
</evidence>
<sequence length="103" mass="10921">MQRIIIAFFTSLGVLLGGVLVGSLASAFTQQSPIKLMFKLAKDIKLWAIATAIGGTFSNLRVLEGGFMEGKISLVAKQLLVLISAFLGAQLAIWLITILTGGK</sequence>
<dbReference type="STRING" id="574087.Acear_1876"/>
<evidence type="ECO:0000313" key="2">
    <source>
        <dbReference type="EMBL" id="ADL13379.1"/>
    </source>
</evidence>
<dbReference type="Proteomes" id="UP000001661">
    <property type="component" value="Chromosome"/>
</dbReference>
<dbReference type="eggNOG" id="ENOG50330BE">
    <property type="taxonomic scope" value="Bacteria"/>
</dbReference>
<feature type="transmembrane region" description="Helical" evidence="1">
    <location>
        <begin position="79"/>
        <end position="99"/>
    </location>
</feature>
<accession>D9QS88</accession>
<dbReference type="HOGENOM" id="CLU_128689_1_0_9"/>
<evidence type="ECO:0000256" key="1">
    <source>
        <dbReference type="SAM" id="Phobius"/>
    </source>
</evidence>
<dbReference type="AlphaFoldDB" id="D9QS88"/>
<proteinExistence type="predicted"/>
<dbReference type="KEGG" id="aar:Acear_1876"/>
<dbReference type="RefSeq" id="WP_013278824.1">
    <property type="nucleotide sequence ID" value="NC_014378.1"/>
</dbReference>
<dbReference type="Pfam" id="PF14034">
    <property type="entry name" value="Spore_YtrH"/>
    <property type="match status" value="1"/>
</dbReference>
<keyword evidence="1" id="KW-0812">Transmembrane</keyword>
<keyword evidence="1" id="KW-1133">Transmembrane helix</keyword>
<evidence type="ECO:0008006" key="4">
    <source>
        <dbReference type="Google" id="ProtNLM"/>
    </source>
</evidence>
<reference evidence="2 3" key="1">
    <citation type="journal article" date="2010" name="Stand. Genomic Sci.">
        <title>Complete genome sequence of Acetohalobium arabaticum type strain (Z-7288).</title>
        <authorList>
            <person name="Sikorski J."/>
            <person name="Lapidus A."/>
            <person name="Chertkov O."/>
            <person name="Lucas S."/>
            <person name="Copeland A."/>
            <person name="Glavina Del Rio T."/>
            <person name="Nolan M."/>
            <person name="Tice H."/>
            <person name="Cheng J.F."/>
            <person name="Han C."/>
            <person name="Brambilla E."/>
            <person name="Pitluck S."/>
            <person name="Liolios K."/>
            <person name="Ivanova N."/>
            <person name="Mavromatis K."/>
            <person name="Mikhailova N."/>
            <person name="Pati A."/>
            <person name="Bruce D."/>
            <person name="Detter C."/>
            <person name="Tapia R."/>
            <person name="Goodwin L."/>
            <person name="Chen A."/>
            <person name="Palaniappan K."/>
            <person name="Land M."/>
            <person name="Hauser L."/>
            <person name="Chang Y.J."/>
            <person name="Jeffries C.D."/>
            <person name="Rohde M."/>
            <person name="Goker M."/>
            <person name="Spring S."/>
            <person name="Woyke T."/>
            <person name="Bristow J."/>
            <person name="Eisen J.A."/>
            <person name="Markowitz V."/>
            <person name="Hugenholtz P."/>
            <person name="Kyrpides N.C."/>
            <person name="Klenk H.P."/>
        </authorList>
    </citation>
    <scope>NUCLEOTIDE SEQUENCE [LARGE SCALE GENOMIC DNA]</scope>
    <source>
        <strain evidence="3">ATCC 49924 / DSM 5501 / Z-7288</strain>
    </source>
</reference>
<keyword evidence="3" id="KW-1185">Reference proteome</keyword>
<dbReference type="InterPro" id="IPR025689">
    <property type="entry name" value="Spore_YtrH"/>
</dbReference>
<feature type="transmembrane region" description="Helical" evidence="1">
    <location>
        <begin position="46"/>
        <end position="67"/>
    </location>
</feature>